<dbReference type="AlphaFoldDB" id="A0A8I2H495"/>
<gene>
    <name evidence="1" type="ORF">F9Y85_18250</name>
    <name evidence="2" type="ORF">R5H13_02200</name>
</gene>
<evidence type="ECO:0000313" key="2">
    <source>
        <dbReference type="EMBL" id="WOX29104.1"/>
    </source>
</evidence>
<keyword evidence="4" id="KW-1185">Reference proteome</keyword>
<protein>
    <submittedName>
        <fullName evidence="1">Uncharacterized protein</fullName>
    </submittedName>
</protein>
<reference evidence="1" key="1">
    <citation type="submission" date="2019-10" db="EMBL/GenBank/DDBJ databases">
        <authorList>
            <person name="Paulsen S."/>
        </authorList>
    </citation>
    <scope>NUCLEOTIDE SEQUENCE</scope>
    <source>
        <strain evidence="1">LMG 19692</strain>
    </source>
</reference>
<accession>A0A8I2H495</accession>
<proteinExistence type="predicted"/>
<reference evidence="2 4" key="2">
    <citation type="submission" date="2023-10" db="EMBL/GenBank/DDBJ databases">
        <title>To unveil natural product biosynthetic capacity in Pseudoalteromonas.</title>
        <authorList>
            <person name="Wang J."/>
        </authorList>
    </citation>
    <scope>NUCLEOTIDE SEQUENCE [LARGE SCALE GENOMIC DNA]</scope>
    <source>
        <strain evidence="2 4">DSM 15914</strain>
    </source>
</reference>
<evidence type="ECO:0000313" key="1">
    <source>
        <dbReference type="EMBL" id="NLR23218.1"/>
    </source>
</evidence>
<dbReference type="RefSeq" id="WP_193522326.1">
    <property type="nucleotide sequence ID" value="NZ_CBCSDF010000007.1"/>
</dbReference>
<organism evidence="1 3">
    <name type="scientific">Pseudoalteromonas maricaloris</name>
    <dbReference type="NCBI Taxonomy" id="184924"/>
    <lineage>
        <taxon>Bacteria</taxon>
        <taxon>Pseudomonadati</taxon>
        <taxon>Pseudomonadota</taxon>
        <taxon>Gammaproteobacteria</taxon>
        <taxon>Alteromonadales</taxon>
        <taxon>Pseudoalteromonadaceae</taxon>
        <taxon>Pseudoalteromonas</taxon>
    </lineage>
</organism>
<dbReference type="EMBL" id="WEIA01000013">
    <property type="protein sequence ID" value="NLR23218.1"/>
    <property type="molecule type" value="Genomic_DNA"/>
</dbReference>
<dbReference type="Proteomes" id="UP001304419">
    <property type="component" value="Chromosome 1"/>
</dbReference>
<dbReference type="EMBL" id="CP137578">
    <property type="protein sequence ID" value="WOX29104.1"/>
    <property type="molecule type" value="Genomic_DNA"/>
</dbReference>
<dbReference type="Proteomes" id="UP000646877">
    <property type="component" value="Unassembled WGS sequence"/>
</dbReference>
<evidence type="ECO:0000313" key="4">
    <source>
        <dbReference type="Proteomes" id="UP001304419"/>
    </source>
</evidence>
<name>A0A8I2H495_9GAMM</name>
<sequence>MQSDFLICEFAKETLSNLVKERFGSEFPDINSKYQIKYLYRYLSDFSAKTILLEPDYVDRDFLEDYSRYYVKCFNQYGDRCARLHFFSKDINHPDFQSCLSHYSDEKHRELQDAYIGFIVVKPLPKTFIGKSCLKLYPSFNDSDHKKVLSHRYKVNLFGLNLHVDTIAFQEQDKVVSACATTSIWTALQALDKNDLRTVPSSSEITLSAINHVVDSHNSFPNKGLTNKQILRSLDIQKLRNHKFNIDTRSSAESDNFFNIVKSYLNSDLPIILGADVYWKEEHAQLISEGRGHAVTILGYKELNSNNYLYIHDDRIGPFARMRIVTNHKEVISLIEGKTEAPIEWGLMLEEKDEQGNWQDAEQILIPDSLIIPNYRKIRIPSEYIANTCNSVIHEYTHYYKERGKSCPSVTFDIQLISSAIYKSGLIETPNVANKEAILCKPLAKYIWSAKFQSEGQPLFDILFDSTEIPQGDAIAGISIYDQNGFDAITRPLKNILEYEPLHEDYSGKDFLVPLIRSFQPEKDNYFAYLDKQFGKPRAPKRINKQEISDGQLHNQVGISYYGKQEKCLSDDFPELLNGVQDEFRIWVISLDGALLIGEEIDRRGHPTLTGFKSARIGGELHYKNEKWIINSKSGRYSADYENGNELLANARNKFLEIYSGLCPSKIEIDEFHPQ</sequence>
<evidence type="ECO:0000313" key="3">
    <source>
        <dbReference type="Proteomes" id="UP000646877"/>
    </source>
</evidence>